<evidence type="ECO:0000313" key="2">
    <source>
        <dbReference type="EMBL" id="KAG7387216.1"/>
    </source>
</evidence>
<accession>A0A8T1W1V0</accession>
<organism evidence="2 3">
    <name type="scientific">Phytophthora pseudosyringae</name>
    <dbReference type="NCBI Taxonomy" id="221518"/>
    <lineage>
        <taxon>Eukaryota</taxon>
        <taxon>Sar</taxon>
        <taxon>Stramenopiles</taxon>
        <taxon>Oomycota</taxon>
        <taxon>Peronosporomycetes</taxon>
        <taxon>Peronosporales</taxon>
        <taxon>Peronosporaceae</taxon>
        <taxon>Phytophthora</taxon>
    </lineage>
</organism>
<feature type="compositionally biased region" description="Acidic residues" evidence="1">
    <location>
        <begin position="129"/>
        <end position="144"/>
    </location>
</feature>
<gene>
    <name evidence="2" type="ORF">PHYPSEUDO_014608</name>
</gene>
<reference evidence="2" key="1">
    <citation type="submission" date="2021-02" db="EMBL/GenBank/DDBJ databases">
        <authorList>
            <person name="Palmer J.M."/>
        </authorList>
    </citation>
    <scope>NUCLEOTIDE SEQUENCE</scope>
    <source>
        <strain evidence="2">SCRP734</strain>
    </source>
</reference>
<feature type="region of interest" description="Disordered" evidence="1">
    <location>
        <begin position="129"/>
        <end position="164"/>
    </location>
</feature>
<feature type="compositionally biased region" description="Polar residues" evidence="1">
    <location>
        <begin position="151"/>
        <end position="164"/>
    </location>
</feature>
<comment type="caution">
    <text evidence="2">The sequence shown here is derived from an EMBL/GenBank/DDBJ whole genome shotgun (WGS) entry which is preliminary data.</text>
</comment>
<dbReference type="AlphaFoldDB" id="A0A8T1W1V0"/>
<sequence>MASGYVFYFSVSHHTGLCPPGGSEPSANSLTSLFADSSTPVRTSSRLHGATSFTSRWRVSYPEKKSPSGFTFSILNAGAALATRAKHLRVPESTRLFISRLRKFTGAATRTLPRAASMPAQHAFELDDFDDFGDQSEAEDDNSSETDSKRSQLYPSRSWTQGCT</sequence>
<evidence type="ECO:0000256" key="1">
    <source>
        <dbReference type="SAM" id="MobiDB-lite"/>
    </source>
</evidence>
<evidence type="ECO:0000313" key="3">
    <source>
        <dbReference type="Proteomes" id="UP000694044"/>
    </source>
</evidence>
<dbReference type="OrthoDB" id="92373at2759"/>
<keyword evidence="3" id="KW-1185">Reference proteome</keyword>
<proteinExistence type="predicted"/>
<name>A0A8T1W1V0_9STRA</name>
<dbReference type="Proteomes" id="UP000694044">
    <property type="component" value="Unassembled WGS sequence"/>
</dbReference>
<dbReference type="EMBL" id="JAGDFM010000084">
    <property type="protein sequence ID" value="KAG7387216.1"/>
    <property type="molecule type" value="Genomic_DNA"/>
</dbReference>
<protein>
    <submittedName>
        <fullName evidence="2">Uncharacterized protein</fullName>
    </submittedName>
</protein>